<evidence type="ECO:0000256" key="1">
    <source>
        <dbReference type="SAM" id="MobiDB-lite"/>
    </source>
</evidence>
<gene>
    <name evidence="2" type="ORF">S01H1_46482</name>
</gene>
<feature type="compositionally biased region" description="Pro residues" evidence="1">
    <location>
        <begin position="117"/>
        <end position="129"/>
    </location>
</feature>
<name>X0URG3_9ZZZZ</name>
<organism evidence="2">
    <name type="scientific">marine sediment metagenome</name>
    <dbReference type="NCBI Taxonomy" id="412755"/>
    <lineage>
        <taxon>unclassified sequences</taxon>
        <taxon>metagenomes</taxon>
        <taxon>ecological metagenomes</taxon>
    </lineage>
</organism>
<reference evidence="2" key="1">
    <citation type="journal article" date="2014" name="Front. Microbiol.">
        <title>High frequency of phylogenetically diverse reductive dehalogenase-homologous genes in deep subseafloor sedimentary metagenomes.</title>
        <authorList>
            <person name="Kawai M."/>
            <person name="Futagami T."/>
            <person name="Toyoda A."/>
            <person name="Takaki Y."/>
            <person name="Nishi S."/>
            <person name="Hori S."/>
            <person name="Arai W."/>
            <person name="Tsubouchi T."/>
            <person name="Morono Y."/>
            <person name="Uchiyama I."/>
            <person name="Ito T."/>
            <person name="Fujiyama A."/>
            <person name="Inagaki F."/>
            <person name="Takami H."/>
        </authorList>
    </citation>
    <scope>NUCLEOTIDE SEQUENCE</scope>
    <source>
        <strain evidence="2">Expedition CK06-06</strain>
    </source>
</reference>
<protein>
    <recommendedName>
        <fullName evidence="3">Type II secretion system protein GspG C-terminal domain-containing protein</fullName>
    </recommendedName>
</protein>
<dbReference type="PROSITE" id="PS51257">
    <property type="entry name" value="PROKAR_LIPOPROTEIN"/>
    <property type="match status" value="1"/>
</dbReference>
<proteinExistence type="predicted"/>
<evidence type="ECO:0008006" key="3">
    <source>
        <dbReference type="Google" id="ProtNLM"/>
    </source>
</evidence>
<evidence type="ECO:0000313" key="2">
    <source>
        <dbReference type="EMBL" id="GAG08300.1"/>
    </source>
</evidence>
<sequence>MKVLRFDLIAAMFVVLLLGCAVETVVTTGIVAENAKNQAQALRGVTKQAGQQIGLSQVRQAITSFQAMQGRYPHTLDELVVHGYLYHVPELPAGKQYAYNNVTGEAKIVRVQNLPAPQFPQQPVPPQQGIPPTSQRRPVYGGSPYMQQFQIQHEFQYGNQAHYSGAASANLGAKRQLGNIQRNYQQQQNKYLNELTP</sequence>
<dbReference type="EMBL" id="BARS01029766">
    <property type="protein sequence ID" value="GAG08300.1"/>
    <property type="molecule type" value="Genomic_DNA"/>
</dbReference>
<dbReference type="AlphaFoldDB" id="X0URG3"/>
<feature type="region of interest" description="Disordered" evidence="1">
    <location>
        <begin position="116"/>
        <end position="142"/>
    </location>
</feature>
<comment type="caution">
    <text evidence="2">The sequence shown here is derived from an EMBL/GenBank/DDBJ whole genome shotgun (WGS) entry which is preliminary data.</text>
</comment>
<accession>X0URG3</accession>